<dbReference type="EMBL" id="MU003594">
    <property type="protein sequence ID" value="KAF2462506.1"/>
    <property type="molecule type" value="Genomic_DNA"/>
</dbReference>
<organism evidence="1 2">
    <name type="scientific">Lindgomyces ingoldianus</name>
    <dbReference type="NCBI Taxonomy" id="673940"/>
    <lineage>
        <taxon>Eukaryota</taxon>
        <taxon>Fungi</taxon>
        <taxon>Dikarya</taxon>
        <taxon>Ascomycota</taxon>
        <taxon>Pezizomycotina</taxon>
        <taxon>Dothideomycetes</taxon>
        <taxon>Pleosporomycetidae</taxon>
        <taxon>Pleosporales</taxon>
        <taxon>Lindgomycetaceae</taxon>
        <taxon>Lindgomyces</taxon>
    </lineage>
</organism>
<protein>
    <submittedName>
        <fullName evidence="1">Uncharacterized protein</fullName>
    </submittedName>
</protein>
<name>A0ACB6Q6M3_9PLEO</name>
<feature type="non-terminal residue" evidence="1">
    <location>
        <position position="1"/>
    </location>
</feature>
<dbReference type="Proteomes" id="UP000799755">
    <property type="component" value="Unassembled WGS sequence"/>
</dbReference>
<reference evidence="1" key="1">
    <citation type="journal article" date="2020" name="Stud. Mycol.">
        <title>101 Dothideomycetes genomes: a test case for predicting lifestyles and emergence of pathogens.</title>
        <authorList>
            <person name="Haridas S."/>
            <person name="Albert R."/>
            <person name="Binder M."/>
            <person name="Bloem J."/>
            <person name="Labutti K."/>
            <person name="Salamov A."/>
            <person name="Andreopoulos B."/>
            <person name="Baker S."/>
            <person name="Barry K."/>
            <person name="Bills G."/>
            <person name="Bluhm B."/>
            <person name="Cannon C."/>
            <person name="Castanera R."/>
            <person name="Culley D."/>
            <person name="Daum C."/>
            <person name="Ezra D."/>
            <person name="Gonzalez J."/>
            <person name="Henrissat B."/>
            <person name="Kuo A."/>
            <person name="Liang C."/>
            <person name="Lipzen A."/>
            <person name="Lutzoni F."/>
            <person name="Magnuson J."/>
            <person name="Mondo S."/>
            <person name="Nolan M."/>
            <person name="Ohm R."/>
            <person name="Pangilinan J."/>
            <person name="Park H.-J."/>
            <person name="Ramirez L."/>
            <person name="Alfaro M."/>
            <person name="Sun H."/>
            <person name="Tritt A."/>
            <person name="Yoshinaga Y."/>
            <person name="Zwiers L.-H."/>
            <person name="Turgeon B."/>
            <person name="Goodwin S."/>
            <person name="Spatafora J."/>
            <person name="Crous P."/>
            <person name="Grigoriev I."/>
        </authorList>
    </citation>
    <scope>NUCLEOTIDE SEQUENCE</scope>
    <source>
        <strain evidence="1">ATCC 200398</strain>
    </source>
</reference>
<sequence length="84" mass="9211">AVARVSRDIIPMYCTIHSLGIAPSFAICPLLSSCKSYEPGVALLTSPLDNNLLSIPKHRSQIAHQLSLINRTTTFSSTKDDSYY</sequence>
<gene>
    <name evidence="1" type="ORF">BDR25DRAFT_364016</name>
</gene>
<keyword evidence="2" id="KW-1185">Reference proteome</keyword>
<accession>A0ACB6Q6M3</accession>
<comment type="caution">
    <text evidence="1">The sequence shown here is derived from an EMBL/GenBank/DDBJ whole genome shotgun (WGS) entry which is preliminary data.</text>
</comment>
<evidence type="ECO:0000313" key="1">
    <source>
        <dbReference type="EMBL" id="KAF2462506.1"/>
    </source>
</evidence>
<evidence type="ECO:0000313" key="2">
    <source>
        <dbReference type="Proteomes" id="UP000799755"/>
    </source>
</evidence>
<proteinExistence type="predicted"/>